<feature type="non-terminal residue" evidence="13">
    <location>
        <position position="1"/>
    </location>
</feature>
<keyword evidence="9" id="KW-0496">Mitochondrion</keyword>
<evidence type="ECO:0000256" key="6">
    <source>
        <dbReference type="ARBA" id="ARBA00022801"/>
    </source>
</evidence>
<dbReference type="SUPFAM" id="SSF52540">
    <property type="entry name" value="P-loop containing nucleoside triphosphate hydrolases"/>
    <property type="match status" value="1"/>
</dbReference>
<sequence>STEEENISLGVLYWSSEPIKILLQEIRDADCKEGARETTIYYPFNTNRVPGFWREFLRKTSRPWESVVLDEKKKQSVLDALDHFLHPDTEKRHVERGIPYHLGLLFYGPPGTGKTSLAQAIAAYYGLPIYVMPLADCDITDTTFPMFMRTLPKRCVLLFEDIDSAGLISNEEAKSRKRTDPAQSEGLTRTGFINGIDGIVSPHGYIYIMTTNHRDKLDAAMTRAGRVDLTLEIPLASKDNARQMFTRMYSNHTEINAMADLFADAIPENVHSAADLQGFLMSIEDPAQATRNVREWAEAKMKAKE</sequence>
<dbReference type="InterPro" id="IPR057495">
    <property type="entry name" value="AAA_lid_BCS1"/>
</dbReference>
<dbReference type="OrthoDB" id="10251412at2759"/>
<keyword evidence="8" id="KW-1133">Transmembrane helix</keyword>
<dbReference type="Pfam" id="PF08740">
    <property type="entry name" value="BCS1_N"/>
    <property type="match status" value="1"/>
</dbReference>
<dbReference type="PANTHER" id="PTHR23070">
    <property type="entry name" value="BCS1 AAA-TYPE ATPASE"/>
    <property type="match status" value="1"/>
</dbReference>
<dbReference type="InterPro" id="IPR003959">
    <property type="entry name" value="ATPase_AAA_core"/>
</dbReference>
<accession>A0A6A5UGA7</accession>
<dbReference type="Pfam" id="PF25426">
    <property type="entry name" value="AAA_lid_BCS1"/>
    <property type="match status" value="1"/>
</dbReference>
<evidence type="ECO:0000256" key="2">
    <source>
        <dbReference type="ARBA" id="ARBA00007448"/>
    </source>
</evidence>
<dbReference type="InterPro" id="IPR014851">
    <property type="entry name" value="BCS1_N"/>
</dbReference>
<dbReference type="GO" id="GO:0005524">
    <property type="term" value="F:ATP binding"/>
    <property type="evidence" value="ECO:0007669"/>
    <property type="project" value="UniProtKB-KW"/>
</dbReference>
<dbReference type="InterPro" id="IPR003593">
    <property type="entry name" value="AAA+_ATPase"/>
</dbReference>
<reference evidence="13" key="1">
    <citation type="journal article" date="2020" name="Stud. Mycol.">
        <title>101 Dothideomycetes genomes: a test case for predicting lifestyles and emergence of pathogens.</title>
        <authorList>
            <person name="Haridas S."/>
            <person name="Albert R."/>
            <person name="Binder M."/>
            <person name="Bloem J."/>
            <person name="Labutti K."/>
            <person name="Salamov A."/>
            <person name="Andreopoulos B."/>
            <person name="Baker S."/>
            <person name="Barry K."/>
            <person name="Bills G."/>
            <person name="Bluhm B."/>
            <person name="Cannon C."/>
            <person name="Castanera R."/>
            <person name="Culley D."/>
            <person name="Daum C."/>
            <person name="Ezra D."/>
            <person name="Gonzalez J."/>
            <person name="Henrissat B."/>
            <person name="Kuo A."/>
            <person name="Liang C."/>
            <person name="Lipzen A."/>
            <person name="Lutzoni F."/>
            <person name="Magnuson J."/>
            <person name="Mondo S."/>
            <person name="Nolan M."/>
            <person name="Ohm R."/>
            <person name="Pangilinan J."/>
            <person name="Park H.-J."/>
            <person name="Ramirez L."/>
            <person name="Alfaro M."/>
            <person name="Sun H."/>
            <person name="Tritt A."/>
            <person name="Yoshinaga Y."/>
            <person name="Zwiers L.-H."/>
            <person name="Turgeon B."/>
            <person name="Goodwin S."/>
            <person name="Spatafora J."/>
            <person name="Crous P."/>
            <person name="Grigoriev I."/>
        </authorList>
    </citation>
    <scope>NUCLEOTIDE SEQUENCE</scope>
    <source>
        <strain evidence="13">CBS 107.79</strain>
    </source>
</reference>
<dbReference type="Proteomes" id="UP000800036">
    <property type="component" value="Unassembled WGS sequence"/>
</dbReference>
<keyword evidence="7" id="KW-0067">ATP-binding</keyword>
<evidence type="ECO:0000256" key="5">
    <source>
        <dbReference type="ARBA" id="ARBA00022792"/>
    </source>
</evidence>
<dbReference type="GO" id="GO:0005743">
    <property type="term" value="C:mitochondrial inner membrane"/>
    <property type="evidence" value="ECO:0007669"/>
    <property type="project" value="UniProtKB-SubCell"/>
</dbReference>
<evidence type="ECO:0000256" key="7">
    <source>
        <dbReference type="ARBA" id="ARBA00022840"/>
    </source>
</evidence>
<dbReference type="InterPro" id="IPR027417">
    <property type="entry name" value="P-loop_NTPase"/>
</dbReference>
<comment type="catalytic activity">
    <reaction evidence="11">
        <text>ATP + H2O = ADP + phosphate + H(+)</text>
        <dbReference type="Rhea" id="RHEA:13065"/>
        <dbReference type="ChEBI" id="CHEBI:15377"/>
        <dbReference type="ChEBI" id="CHEBI:15378"/>
        <dbReference type="ChEBI" id="CHEBI:30616"/>
        <dbReference type="ChEBI" id="CHEBI:43474"/>
        <dbReference type="ChEBI" id="CHEBI:456216"/>
    </reaction>
    <physiologicalReaction direction="left-to-right" evidence="11">
        <dbReference type="Rhea" id="RHEA:13066"/>
    </physiologicalReaction>
</comment>
<dbReference type="InterPro" id="IPR050747">
    <property type="entry name" value="Mitochondrial_chaperone_BCS1"/>
</dbReference>
<feature type="non-terminal residue" evidence="13">
    <location>
        <position position="305"/>
    </location>
</feature>
<evidence type="ECO:0000256" key="4">
    <source>
        <dbReference type="ARBA" id="ARBA00022741"/>
    </source>
</evidence>
<keyword evidence="4" id="KW-0547">Nucleotide-binding</keyword>
<evidence type="ECO:0000256" key="3">
    <source>
        <dbReference type="ARBA" id="ARBA00022692"/>
    </source>
</evidence>
<evidence type="ECO:0000313" key="13">
    <source>
        <dbReference type="EMBL" id="KAF1964233.1"/>
    </source>
</evidence>
<keyword evidence="3" id="KW-0812">Transmembrane</keyword>
<dbReference type="SMART" id="SM00382">
    <property type="entry name" value="AAA"/>
    <property type="match status" value="1"/>
</dbReference>
<keyword evidence="10" id="KW-0472">Membrane</keyword>
<evidence type="ECO:0000313" key="14">
    <source>
        <dbReference type="Proteomes" id="UP000800036"/>
    </source>
</evidence>
<gene>
    <name evidence="13" type="ORF">BU23DRAFT_443552</name>
</gene>
<keyword evidence="6 13" id="KW-0378">Hydrolase</keyword>
<dbReference type="EMBL" id="ML976798">
    <property type="protein sequence ID" value="KAF1964233.1"/>
    <property type="molecule type" value="Genomic_DNA"/>
</dbReference>
<dbReference type="AlphaFoldDB" id="A0A6A5UGA7"/>
<comment type="similarity">
    <text evidence="2">Belongs to the AAA ATPase family. BCS1 subfamily.</text>
</comment>
<evidence type="ECO:0000256" key="8">
    <source>
        <dbReference type="ARBA" id="ARBA00022989"/>
    </source>
</evidence>
<evidence type="ECO:0000256" key="10">
    <source>
        <dbReference type="ARBA" id="ARBA00023136"/>
    </source>
</evidence>
<evidence type="ECO:0000256" key="1">
    <source>
        <dbReference type="ARBA" id="ARBA00004434"/>
    </source>
</evidence>
<dbReference type="GO" id="GO:0016887">
    <property type="term" value="F:ATP hydrolysis activity"/>
    <property type="evidence" value="ECO:0007669"/>
    <property type="project" value="InterPro"/>
</dbReference>
<proteinExistence type="inferred from homology"/>
<dbReference type="Pfam" id="PF00004">
    <property type="entry name" value="AAA"/>
    <property type="match status" value="1"/>
</dbReference>
<keyword evidence="14" id="KW-1185">Reference proteome</keyword>
<evidence type="ECO:0000256" key="11">
    <source>
        <dbReference type="ARBA" id="ARBA00048778"/>
    </source>
</evidence>
<evidence type="ECO:0000259" key="12">
    <source>
        <dbReference type="SMART" id="SM00382"/>
    </source>
</evidence>
<name>A0A6A5UGA7_9PLEO</name>
<protein>
    <submittedName>
        <fullName evidence="13">P-loop containing nucleoside triphosphate hydrolase protein</fullName>
    </submittedName>
</protein>
<evidence type="ECO:0000256" key="9">
    <source>
        <dbReference type="ARBA" id="ARBA00023128"/>
    </source>
</evidence>
<comment type="subcellular location">
    <subcellularLocation>
        <location evidence="1">Mitochondrion inner membrane</location>
        <topology evidence="1">Single-pass membrane protein</topology>
    </subcellularLocation>
</comment>
<organism evidence="13 14">
    <name type="scientific">Bimuria novae-zelandiae CBS 107.79</name>
    <dbReference type="NCBI Taxonomy" id="1447943"/>
    <lineage>
        <taxon>Eukaryota</taxon>
        <taxon>Fungi</taxon>
        <taxon>Dikarya</taxon>
        <taxon>Ascomycota</taxon>
        <taxon>Pezizomycotina</taxon>
        <taxon>Dothideomycetes</taxon>
        <taxon>Pleosporomycetidae</taxon>
        <taxon>Pleosporales</taxon>
        <taxon>Massarineae</taxon>
        <taxon>Didymosphaeriaceae</taxon>
        <taxon>Bimuria</taxon>
    </lineage>
</organism>
<feature type="domain" description="AAA+ ATPase" evidence="12">
    <location>
        <begin position="100"/>
        <end position="237"/>
    </location>
</feature>
<dbReference type="Gene3D" id="3.40.50.300">
    <property type="entry name" value="P-loop containing nucleotide triphosphate hydrolases"/>
    <property type="match status" value="1"/>
</dbReference>
<keyword evidence="5" id="KW-0999">Mitochondrion inner membrane</keyword>